<dbReference type="OrthoDB" id="10262413at2759"/>
<evidence type="ECO:0000313" key="2">
    <source>
        <dbReference type="Proteomes" id="UP000031668"/>
    </source>
</evidence>
<dbReference type="Gene3D" id="1.20.890.10">
    <property type="entry name" value="cAMP-dependent protein kinase regulatory subunit, dimerization-anchoring domain"/>
    <property type="match status" value="1"/>
</dbReference>
<comment type="caution">
    <text evidence="1">The sequence shown here is derived from an EMBL/GenBank/DDBJ whole genome shotgun (WGS) entry which is preliminary data.</text>
</comment>
<accession>A0A0C2NGE4</accession>
<dbReference type="Proteomes" id="UP000031668">
    <property type="component" value="Unassembled WGS sequence"/>
</dbReference>
<dbReference type="Pfam" id="PF05186">
    <property type="entry name" value="Dpy-30"/>
    <property type="match status" value="1"/>
</dbReference>
<dbReference type="InterPro" id="IPR007858">
    <property type="entry name" value="Dpy-30_motif"/>
</dbReference>
<reference evidence="1 2" key="1">
    <citation type="journal article" date="2014" name="Genome Biol. Evol.">
        <title>The genome of the myxosporean Thelohanellus kitauei shows adaptations to nutrient acquisition within its fish host.</title>
        <authorList>
            <person name="Yang Y."/>
            <person name="Xiong J."/>
            <person name="Zhou Z."/>
            <person name="Huo F."/>
            <person name="Miao W."/>
            <person name="Ran C."/>
            <person name="Liu Y."/>
            <person name="Zhang J."/>
            <person name="Feng J."/>
            <person name="Wang M."/>
            <person name="Wang M."/>
            <person name="Wang L."/>
            <person name="Yao B."/>
        </authorList>
    </citation>
    <scope>NUCLEOTIDE SEQUENCE [LARGE SCALE GENOMIC DNA]</scope>
    <source>
        <strain evidence="1">Wuqing</strain>
    </source>
</reference>
<keyword evidence="2" id="KW-1185">Reference proteome</keyword>
<gene>
    <name evidence="1" type="ORF">RF11_12466</name>
</gene>
<proteinExistence type="predicted"/>
<protein>
    <submittedName>
        <fullName evidence="1">Uncharacterized protein</fullName>
    </submittedName>
</protein>
<dbReference type="EMBL" id="JWZT01001011">
    <property type="protein sequence ID" value="KII73072.1"/>
    <property type="molecule type" value="Genomic_DNA"/>
</dbReference>
<name>A0A0C2NGE4_THEKT</name>
<dbReference type="AlphaFoldDB" id="A0A0C2NGE4"/>
<sequence>MLGSGVESIQGYLDEKLTKVLIDALRRIVRDKPEDAIDYLIKYLVDYKNKQNQPPPPLFMTPDHNYMNYHPSNNFPSMQRLQHLPSNSGLNIQNMYPADQFYRRFPPPGNPNNY</sequence>
<organism evidence="1 2">
    <name type="scientific">Thelohanellus kitauei</name>
    <name type="common">Myxosporean</name>
    <dbReference type="NCBI Taxonomy" id="669202"/>
    <lineage>
        <taxon>Eukaryota</taxon>
        <taxon>Metazoa</taxon>
        <taxon>Cnidaria</taxon>
        <taxon>Myxozoa</taxon>
        <taxon>Myxosporea</taxon>
        <taxon>Bivalvulida</taxon>
        <taxon>Platysporina</taxon>
        <taxon>Myxobolidae</taxon>
        <taxon>Thelohanellus</taxon>
    </lineage>
</organism>
<evidence type="ECO:0000313" key="1">
    <source>
        <dbReference type="EMBL" id="KII73072.1"/>
    </source>
</evidence>